<keyword evidence="2" id="KW-0812">Transmembrane</keyword>
<dbReference type="EMBL" id="FXTI01000001">
    <property type="protein sequence ID" value="SMO39498.1"/>
    <property type="molecule type" value="Genomic_DNA"/>
</dbReference>
<reference evidence="3 4" key="1">
    <citation type="submission" date="2017-05" db="EMBL/GenBank/DDBJ databases">
        <authorList>
            <person name="Varghese N."/>
            <person name="Submissions S."/>
        </authorList>
    </citation>
    <scope>NUCLEOTIDE SEQUENCE [LARGE SCALE GENOMIC DNA]</scope>
    <source>
        <strain evidence="3 4">DSM 45474</strain>
    </source>
</reference>
<dbReference type="OrthoDB" id="2660621at2"/>
<gene>
    <name evidence="3" type="ORF">SAMN06264849_101410</name>
</gene>
<name>A0A521AXD6_9BACL</name>
<evidence type="ECO:0000313" key="3">
    <source>
        <dbReference type="EMBL" id="SMO39498.1"/>
    </source>
</evidence>
<evidence type="ECO:0000256" key="2">
    <source>
        <dbReference type="SAM" id="Phobius"/>
    </source>
</evidence>
<feature type="compositionally biased region" description="Basic residues" evidence="1">
    <location>
        <begin position="66"/>
        <end position="81"/>
    </location>
</feature>
<evidence type="ECO:0000313" key="4">
    <source>
        <dbReference type="Proteomes" id="UP000315636"/>
    </source>
</evidence>
<dbReference type="RefSeq" id="WP_142504090.1">
    <property type="nucleotide sequence ID" value="NZ_FXTI01000001.1"/>
</dbReference>
<evidence type="ECO:0000256" key="1">
    <source>
        <dbReference type="SAM" id="MobiDB-lite"/>
    </source>
</evidence>
<protein>
    <submittedName>
        <fullName evidence="3">Uncharacterized protein</fullName>
    </submittedName>
</protein>
<keyword evidence="2" id="KW-0472">Membrane</keyword>
<dbReference type="AlphaFoldDB" id="A0A521AXD6"/>
<organism evidence="3 4">
    <name type="scientific">Melghirimyces algeriensis</name>
    <dbReference type="NCBI Taxonomy" id="910412"/>
    <lineage>
        <taxon>Bacteria</taxon>
        <taxon>Bacillati</taxon>
        <taxon>Bacillota</taxon>
        <taxon>Bacilli</taxon>
        <taxon>Bacillales</taxon>
        <taxon>Thermoactinomycetaceae</taxon>
        <taxon>Melghirimyces</taxon>
    </lineage>
</organism>
<feature type="transmembrane region" description="Helical" evidence="2">
    <location>
        <begin position="31"/>
        <end position="46"/>
    </location>
</feature>
<accession>A0A521AXD6</accession>
<dbReference type="Proteomes" id="UP000315636">
    <property type="component" value="Unassembled WGS sequence"/>
</dbReference>
<sequence length="93" mass="10942">MLSKKHKIGRVVVLTLAGLGVIQLFMHQIEMLLVTAAIIGLIYYLYRKPPQWLIRMSDPGRSYSPVKKKRSKRDPKRRRRFQIIDGNRKHSDK</sequence>
<proteinExistence type="predicted"/>
<feature type="region of interest" description="Disordered" evidence="1">
    <location>
        <begin position="58"/>
        <end position="93"/>
    </location>
</feature>
<keyword evidence="2" id="KW-1133">Transmembrane helix</keyword>
<keyword evidence="4" id="KW-1185">Reference proteome</keyword>